<dbReference type="Proteomes" id="UP000059188">
    <property type="component" value="Unassembled WGS sequence"/>
</dbReference>
<sequence length="358" mass="39860">MPKRGWVWVGPDYVDSDEERPAKKKPAARGKKGKAIAPNWSAATHAGWSDDKPTGTWGKRCVDTWCLLAPYDSAITEAQWKKYYDERSTLDRVNTLRGGSSNPIESEELGQPTWTILQDSGESIAAAIMGSAQLQDANRKKRIAHVLLGSFYYVRLDGSDEGNGPPEPRQLDIYSRLYSPFGIGTSVDLHYEYYYRRRSQRHNDERLATLTGKLRTIEDCGAEPPSQSEDDDDKETEVANAYVIFGGQEDGNGGLSTHISNEVTLKQFERSLFGTEGWLSSRKMADILLAGASVLQYHEADTEAAVAFLNKFQYFTGENTGKRALAPEIKRMVLGEPDVSAGSPYCVPLRRLWLAHQG</sequence>
<reference evidence="2 3" key="1">
    <citation type="submission" date="2014-11" db="EMBL/GenBank/DDBJ databases">
        <authorList>
            <person name="Wibberg Daniel"/>
        </authorList>
    </citation>
    <scope>NUCLEOTIDE SEQUENCE [LARGE SCALE GENOMIC DNA]</scope>
    <source>
        <strain evidence="2">Rhizoctonia solani AG1-IB 7/3/14</strain>
    </source>
</reference>
<keyword evidence="3" id="KW-1185">Reference proteome</keyword>
<feature type="compositionally biased region" description="Basic residues" evidence="1">
    <location>
        <begin position="22"/>
        <end position="34"/>
    </location>
</feature>
<dbReference type="OrthoDB" id="3206072at2759"/>
<organism evidence="2 3">
    <name type="scientific">Thanatephorus cucumeris (strain AG1-IB / isolate 7/3/14)</name>
    <name type="common">Lettuce bottom rot fungus</name>
    <name type="synonym">Rhizoctonia solani</name>
    <dbReference type="NCBI Taxonomy" id="1108050"/>
    <lineage>
        <taxon>Eukaryota</taxon>
        <taxon>Fungi</taxon>
        <taxon>Dikarya</taxon>
        <taxon>Basidiomycota</taxon>
        <taxon>Agaricomycotina</taxon>
        <taxon>Agaricomycetes</taxon>
        <taxon>Cantharellales</taxon>
        <taxon>Ceratobasidiaceae</taxon>
        <taxon>Rhizoctonia</taxon>
        <taxon>Rhizoctonia solani AG-1</taxon>
    </lineage>
</organism>
<protein>
    <submittedName>
        <fullName evidence="2">Uncharacterized protein</fullName>
    </submittedName>
</protein>
<gene>
    <name evidence="2" type="ORF">RSOLAG1IB_11399</name>
</gene>
<dbReference type="EMBL" id="LN679226">
    <property type="protein sequence ID" value="CEL53467.1"/>
    <property type="molecule type" value="Genomic_DNA"/>
</dbReference>
<accession>A0A0B7FB69</accession>
<evidence type="ECO:0000313" key="2">
    <source>
        <dbReference type="EMBL" id="CEL53467.1"/>
    </source>
</evidence>
<dbReference type="AlphaFoldDB" id="A0A0B7FB69"/>
<name>A0A0B7FB69_THACB</name>
<evidence type="ECO:0000256" key="1">
    <source>
        <dbReference type="SAM" id="MobiDB-lite"/>
    </source>
</evidence>
<evidence type="ECO:0000313" key="3">
    <source>
        <dbReference type="Proteomes" id="UP000059188"/>
    </source>
</evidence>
<feature type="region of interest" description="Disordered" evidence="1">
    <location>
        <begin position="1"/>
        <end position="38"/>
    </location>
</feature>
<proteinExistence type="predicted"/>